<feature type="non-terminal residue" evidence="1">
    <location>
        <position position="139"/>
    </location>
</feature>
<proteinExistence type="predicted"/>
<sequence length="139" mass="16364">MDAFPEIQTTVLEVGDYFSGTKVFEYNAEVETTDEGGYPIILHEDKFILSGNLVEIKIGPDFGIHTEPLERFQDELYRMRLWQQRNPQVDLHAVWATKEKPLEHARDLFNHNCYKYHIWGHIITGHYYQEELIVLLKGL</sequence>
<name>X1VCW4_9ZZZZ</name>
<organism evidence="1">
    <name type="scientific">marine sediment metagenome</name>
    <dbReference type="NCBI Taxonomy" id="412755"/>
    <lineage>
        <taxon>unclassified sequences</taxon>
        <taxon>metagenomes</taxon>
        <taxon>ecological metagenomes</taxon>
    </lineage>
</organism>
<accession>X1VCW4</accession>
<protein>
    <submittedName>
        <fullName evidence="1">Uncharacterized protein</fullName>
    </submittedName>
</protein>
<reference evidence="1" key="1">
    <citation type="journal article" date="2014" name="Front. Microbiol.">
        <title>High frequency of phylogenetically diverse reductive dehalogenase-homologous genes in deep subseafloor sedimentary metagenomes.</title>
        <authorList>
            <person name="Kawai M."/>
            <person name="Futagami T."/>
            <person name="Toyoda A."/>
            <person name="Takaki Y."/>
            <person name="Nishi S."/>
            <person name="Hori S."/>
            <person name="Arai W."/>
            <person name="Tsubouchi T."/>
            <person name="Morono Y."/>
            <person name="Uchiyama I."/>
            <person name="Ito T."/>
            <person name="Fujiyama A."/>
            <person name="Inagaki F."/>
            <person name="Takami H."/>
        </authorList>
    </citation>
    <scope>NUCLEOTIDE SEQUENCE</scope>
    <source>
        <strain evidence="1">Expedition CK06-06</strain>
    </source>
</reference>
<comment type="caution">
    <text evidence="1">The sequence shown here is derived from an EMBL/GenBank/DDBJ whole genome shotgun (WGS) entry which is preliminary data.</text>
</comment>
<dbReference type="AlphaFoldDB" id="X1VCW4"/>
<dbReference type="EMBL" id="BARW01031346">
    <property type="protein sequence ID" value="GAJ15197.1"/>
    <property type="molecule type" value="Genomic_DNA"/>
</dbReference>
<gene>
    <name evidence="1" type="ORF">S12H4_49880</name>
</gene>
<evidence type="ECO:0000313" key="1">
    <source>
        <dbReference type="EMBL" id="GAJ15197.1"/>
    </source>
</evidence>